<feature type="coiled-coil region" evidence="1">
    <location>
        <begin position="15"/>
        <end position="42"/>
    </location>
</feature>
<gene>
    <name evidence="3" type="ORF">SHI21_13495</name>
</gene>
<accession>A0ABU5VXZ8</accession>
<dbReference type="CDD" id="cd06257">
    <property type="entry name" value="DnaJ"/>
    <property type="match status" value="1"/>
</dbReference>
<feature type="compositionally biased region" description="Acidic residues" evidence="2">
    <location>
        <begin position="112"/>
        <end position="124"/>
    </location>
</feature>
<reference evidence="3 4" key="1">
    <citation type="submission" date="2023-11" db="EMBL/GenBank/DDBJ databases">
        <title>A Novel Polar Bacteriovorax (B. antarcticus) Isolated from the Biocrust in Antarctica.</title>
        <authorList>
            <person name="Mun W."/>
            <person name="Choi S.Y."/>
            <person name="Mitchell R.J."/>
        </authorList>
    </citation>
    <scope>NUCLEOTIDE SEQUENCE [LARGE SCALE GENOMIC DNA]</scope>
    <source>
        <strain evidence="3 4">PP10</strain>
    </source>
</reference>
<keyword evidence="1" id="KW-0175">Coiled coil</keyword>
<evidence type="ECO:0008006" key="5">
    <source>
        <dbReference type="Google" id="ProtNLM"/>
    </source>
</evidence>
<organism evidence="3 4">
    <name type="scientific">Bacteriovorax antarcticus</name>
    <dbReference type="NCBI Taxonomy" id="3088717"/>
    <lineage>
        <taxon>Bacteria</taxon>
        <taxon>Pseudomonadati</taxon>
        <taxon>Bdellovibrionota</taxon>
        <taxon>Bacteriovoracia</taxon>
        <taxon>Bacteriovoracales</taxon>
        <taxon>Bacteriovoracaceae</taxon>
        <taxon>Bacteriovorax</taxon>
    </lineage>
</organism>
<evidence type="ECO:0000313" key="4">
    <source>
        <dbReference type="Proteomes" id="UP001302274"/>
    </source>
</evidence>
<feature type="region of interest" description="Disordered" evidence="2">
    <location>
        <begin position="112"/>
        <end position="139"/>
    </location>
</feature>
<proteinExistence type="predicted"/>
<evidence type="ECO:0000256" key="2">
    <source>
        <dbReference type="SAM" id="MobiDB-lite"/>
    </source>
</evidence>
<dbReference type="SUPFAM" id="SSF46565">
    <property type="entry name" value="Chaperone J-domain"/>
    <property type="match status" value="1"/>
</dbReference>
<dbReference type="InterPro" id="IPR001623">
    <property type="entry name" value="DnaJ_domain"/>
</dbReference>
<dbReference type="InterPro" id="IPR036869">
    <property type="entry name" value="J_dom_sf"/>
</dbReference>
<dbReference type="EMBL" id="JAYGJQ010000002">
    <property type="protein sequence ID" value="MEA9357233.1"/>
    <property type="molecule type" value="Genomic_DNA"/>
</dbReference>
<dbReference type="RefSeq" id="WP_323577155.1">
    <property type="nucleotide sequence ID" value="NZ_JAYGJQ010000002.1"/>
</dbReference>
<protein>
    <recommendedName>
        <fullName evidence="5">J domain-containing protein</fullName>
    </recommendedName>
</protein>
<keyword evidence="4" id="KW-1185">Reference proteome</keyword>
<evidence type="ECO:0000313" key="3">
    <source>
        <dbReference type="EMBL" id="MEA9357233.1"/>
    </source>
</evidence>
<evidence type="ECO:0000256" key="1">
    <source>
        <dbReference type="SAM" id="Coils"/>
    </source>
</evidence>
<feature type="compositionally biased region" description="Polar residues" evidence="2">
    <location>
        <begin position="128"/>
        <end position="137"/>
    </location>
</feature>
<sequence length="285" mass="33629">MNIPSTTGNRRKLEFDKKLKQIESDELKLKTLEQELIVLQVRVATEATPIVDEFCELRFENLNRLKQHRTDSYFKKKEKRQIIHLMVELAYGLQSMGDERAEAFLDELLPEQESEAEENVDEPESYTYKPSSPTPAQTDGKLEIKSLFRQLAKAFHPDKEPLEHLKEEKTSLMKKITAAYENQDLYGLLKLEKEHMGPREFSEDKIELYIKHINDRLKELKSFEAQLKKHGPLSTIYKFIYSRQVTTQEYNIKNELSKIEEEVRKEKVLQQIIWDSGSLRNYFKS</sequence>
<comment type="caution">
    <text evidence="3">The sequence shown here is derived from an EMBL/GenBank/DDBJ whole genome shotgun (WGS) entry which is preliminary data.</text>
</comment>
<name>A0ABU5VXZ8_9BACT</name>
<dbReference type="Gene3D" id="1.10.287.110">
    <property type="entry name" value="DnaJ domain"/>
    <property type="match status" value="1"/>
</dbReference>
<dbReference type="Proteomes" id="UP001302274">
    <property type="component" value="Unassembled WGS sequence"/>
</dbReference>